<evidence type="ECO:0000256" key="11">
    <source>
        <dbReference type="ARBA" id="ARBA00056841"/>
    </source>
</evidence>
<keyword evidence="5" id="KW-0378">Hydrolase</keyword>
<keyword evidence="8" id="KW-0472">Membrane</keyword>
<proteinExistence type="inferred from homology"/>
<evidence type="ECO:0000256" key="12">
    <source>
        <dbReference type="ARBA" id="ARBA00073591"/>
    </source>
</evidence>
<evidence type="ECO:0000256" key="2">
    <source>
        <dbReference type="ARBA" id="ARBA00004606"/>
    </source>
</evidence>
<accession>A0AA88XXE7</accession>
<evidence type="ECO:0000256" key="3">
    <source>
        <dbReference type="ARBA" id="ARBA00022490"/>
    </source>
</evidence>
<evidence type="ECO:0000313" key="16">
    <source>
        <dbReference type="Proteomes" id="UP001186944"/>
    </source>
</evidence>
<comment type="function">
    <text evidence="11">Possible role in granule neuron development.</text>
</comment>
<evidence type="ECO:0000256" key="14">
    <source>
        <dbReference type="SAM" id="MobiDB-lite"/>
    </source>
</evidence>
<keyword evidence="9" id="KW-0325">Glycoprotein</keyword>
<evidence type="ECO:0000256" key="13">
    <source>
        <dbReference type="ARBA" id="ARBA00079023"/>
    </source>
</evidence>
<comment type="similarity">
    <text evidence="10">Belongs to the AB hydrolase superfamily. ABHD14 family.</text>
</comment>
<evidence type="ECO:0000256" key="6">
    <source>
        <dbReference type="ARBA" id="ARBA00022968"/>
    </source>
</evidence>
<dbReference type="GO" id="GO:0016787">
    <property type="term" value="F:hydrolase activity"/>
    <property type="evidence" value="ECO:0007669"/>
    <property type="project" value="UniProtKB-KW"/>
</dbReference>
<dbReference type="EMBL" id="VSWD01000011">
    <property type="protein sequence ID" value="KAK3088851.1"/>
    <property type="molecule type" value="Genomic_DNA"/>
</dbReference>
<evidence type="ECO:0000256" key="1">
    <source>
        <dbReference type="ARBA" id="ARBA00004496"/>
    </source>
</evidence>
<feature type="compositionally biased region" description="Polar residues" evidence="14">
    <location>
        <begin position="1"/>
        <end position="10"/>
    </location>
</feature>
<dbReference type="PANTHER" id="PTHR46197">
    <property type="entry name" value="PROTEIN ABHD14B-LIKE"/>
    <property type="match status" value="1"/>
</dbReference>
<gene>
    <name evidence="15" type="ORF">FSP39_024587</name>
</gene>
<keyword evidence="7" id="KW-1133">Transmembrane helix</keyword>
<keyword evidence="4" id="KW-0812">Transmembrane</keyword>
<feature type="region of interest" description="Disordered" evidence="14">
    <location>
        <begin position="1"/>
        <end position="25"/>
    </location>
</feature>
<evidence type="ECO:0000313" key="15">
    <source>
        <dbReference type="EMBL" id="KAK3088851.1"/>
    </source>
</evidence>
<name>A0AA88XXE7_PINIB</name>
<dbReference type="SUPFAM" id="SSF53474">
    <property type="entry name" value="alpha/beta-Hydrolases"/>
    <property type="match status" value="1"/>
</dbReference>
<dbReference type="InterPro" id="IPR029058">
    <property type="entry name" value="AB_hydrolase_fold"/>
</dbReference>
<dbReference type="PANTHER" id="PTHR46197:SF3">
    <property type="entry name" value="AB HYDROLASE-1 DOMAIN-CONTAINING PROTEIN"/>
    <property type="match status" value="1"/>
</dbReference>
<keyword evidence="16" id="KW-1185">Reference proteome</keyword>
<evidence type="ECO:0000256" key="10">
    <source>
        <dbReference type="ARBA" id="ARBA00037942"/>
    </source>
</evidence>
<dbReference type="Proteomes" id="UP001186944">
    <property type="component" value="Unassembled WGS sequence"/>
</dbReference>
<reference evidence="15" key="1">
    <citation type="submission" date="2019-08" db="EMBL/GenBank/DDBJ databases">
        <title>The improved chromosome-level genome for the pearl oyster Pinctada fucata martensii using PacBio sequencing and Hi-C.</title>
        <authorList>
            <person name="Zheng Z."/>
        </authorList>
    </citation>
    <scope>NUCLEOTIDE SEQUENCE</scope>
    <source>
        <strain evidence="15">ZZ-2019</strain>
        <tissue evidence="15">Adductor muscle</tissue>
    </source>
</reference>
<comment type="subcellular location">
    <subcellularLocation>
        <location evidence="1">Cytoplasm</location>
    </subcellularLocation>
    <subcellularLocation>
        <location evidence="2">Membrane</location>
        <topology evidence="2">Single-pass type II membrane protein</topology>
    </subcellularLocation>
</comment>
<evidence type="ECO:0000256" key="8">
    <source>
        <dbReference type="ARBA" id="ARBA00023136"/>
    </source>
</evidence>
<sequence>MTQRASSQGMSKGDPVSILTQKASPQGSSKGDVLFLHGQAFSSQTWVDLKTLQIVAGLGYNAVAIDLPNGSKSKSDKVNVKDKNKFLEDVIKELKIRAPVIISPSMSGSFSLPYLFHMAPDKVKERMSGFVPVAPISTEDFTPEQYKQITIPVAIVYGENDKTIGPESVKNLSNFPSKELHELKGAGHPAYMDKPEEWHKILTDFLKKVYS</sequence>
<dbReference type="GO" id="GO:0016020">
    <property type="term" value="C:membrane"/>
    <property type="evidence" value="ECO:0007669"/>
    <property type="project" value="UniProtKB-SubCell"/>
</dbReference>
<protein>
    <recommendedName>
        <fullName evidence="12">Protein ABHD14A</fullName>
    </recommendedName>
    <alternativeName>
        <fullName evidence="13">Alpha/beta hydrolase domain-containing protein 14A</fullName>
    </alternativeName>
</protein>
<keyword evidence="6" id="KW-0735">Signal-anchor</keyword>
<evidence type="ECO:0000256" key="4">
    <source>
        <dbReference type="ARBA" id="ARBA00022692"/>
    </source>
</evidence>
<evidence type="ECO:0000256" key="9">
    <source>
        <dbReference type="ARBA" id="ARBA00023180"/>
    </source>
</evidence>
<evidence type="ECO:0000256" key="5">
    <source>
        <dbReference type="ARBA" id="ARBA00022801"/>
    </source>
</evidence>
<dbReference type="AlphaFoldDB" id="A0AA88XXE7"/>
<evidence type="ECO:0000256" key="7">
    <source>
        <dbReference type="ARBA" id="ARBA00022989"/>
    </source>
</evidence>
<keyword evidence="3" id="KW-0963">Cytoplasm</keyword>
<dbReference type="Gene3D" id="3.40.50.1820">
    <property type="entry name" value="alpha/beta hydrolase"/>
    <property type="match status" value="1"/>
</dbReference>
<dbReference type="GO" id="GO:0005737">
    <property type="term" value="C:cytoplasm"/>
    <property type="evidence" value="ECO:0007669"/>
    <property type="project" value="UniProtKB-SubCell"/>
</dbReference>
<organism evidence="15 16">
    <name type="scientific">Pinctada imbricata</name>
    <name type="common">Atlantic pearl-oyster</name>
    <name type="synonym">Pinctada martensii</name>
    <dbReference type="NCBI Taxonomy" id="66713"/>
    <lineage>
        <taxon>Eukaryota</taxon>
        <taxon>Metazoa</taxon>
        <taxon>Spiralia</taxon>
        <taxon>Lophotrochozoa</taxon>
        <taxon>Mollusca</taxon>
        <taxon>Bivalvia</taxon>
        <taxon>Autobranchia</taxon>
        <taxon>Pteriomorphia</taxon>
        <taxon>Pterioida</taxon>
        <taxon>Pterioidea</taxon>
        <taxon>Pteriidae</taxon>
        <taxon>Pinctada</taxon>
    </lineage>
</organism>
<dbReference type="FunFam" id="3.40.50.1820:FF:000093">
    <property type="entry name" value="protein ABHD14A isoform X1"/>
    <property type="match status" value="1"/>
</dbReference>
<comment type="caution">
    <text evidence="15">The sequence shown here is derived from an EMBL/GenBank/DDBJ whole genome shotgun (WGS) entry which is preliminary data.</text>
</comment>